<evidence type="ECO:0000313" key="2">
    <source>
        <dbReference type="Proteomes" id="UP000268007"/>
    </source>
</evidence>
<dbReference type="RefSeq" id="WP_121197691.1">
    <property type="nucleotide sequence ID" value="NZ_RBKU01000001.1"/>
</dbReference>
<comment type="caution">
    <text evidence="1">The sequence shown here is derived from an EMBL/GenBank/DDBJ whole genome shotgun (WGS) entry which is preliminary data.</text>
</comment>
<sequence>MKAITVTKSKVTVEMTIDSLYTIFNSLNVVEEQYDLLGSKAVNRAVEEISNVLEEVTDLLAGITDDKGNPIPTL</sequence>
<reference evidence="1 2" key="1">
    <citation type="submission" date="2018-10" db="EMBL/GenBank/DDBJ databases">
        <title>Genomic Encyclopedia of Archaeal and Bacterial Type Strains, Phase II (KMG-II): from individual species to whole genera.</title>
        <authorList>
            <person name="Goeker M."/>
        </authorList>
    </citation>
    <scope>NUCLEOTIDE SEQUENCE [LARGE SCALE GENOMIC DNA]</scope>
    <source>
        <strain evidence="1 2">DSM 18602</strain>
    </source>
</reference>
<proteinExistence type="predicted"/>
<dbReference type="AlphaFoldDB" id="A0A495IZA7"/>
<name>A0A495IZA7_9SPHI</name>
<accession>A0A495IZA7</accession>
<protein>
    <submittedName>
        <fullName evidence="1">Uncharacterized protein</fullName>
    </submittedName>
</protein>
<dbReference type="EMBL" id="RBKU01000001">
    <property type="protein sequence ID" value="RKR82060.1"/>
    <property type="molecule type" value="Genomic_DNA"/>
</dbReference>
<keyword evidence="2" id="KW-1185">Reference proteome</keyword>
<gene>
    <name evidence="1" type="ORF">BDD43_2227</name>
</gene>
<evidence type="ECO:0000313" key="1">
    <source>
        <dbReference type="EMBL" id="RKR82060.1"/>
    </source>
</evidence>
<organism evidence="1 2">
    <name type="scientific">Mucilaginibacter gracilis</name>
    <dbReference type="NCBI Taxonomy" id="423350"/>
    <lineage>
        <taxon>Bacteria</taxon>
        <taxon>Pseudomonadati</taxon>
        <taxon>Bacteroidota</taxon>
        <taxon>Sphingobacteriia</taxon>
        <taxon>Sphingobacteriales</taxon>
        <taxon>Sphingobacteriaceae</taxon>
        <taxon>Mucilaginibacter</taxon>
    </lineage>
</organism>
<dbReference type="Proteomes" id="UP000268007">
    <property type="component" value="Unassembled WGS sequence"/>
</dbReference>